<gene>
    <name evidence="1" type="ORF">JMUB3934_1005</name>
</gene>
<dbReference type="Proteomes" id="UP000321501">
    <property type="component" value="Chromosome"/>
</dbReference>
<dbReference type="EMBL" id="AP019835">
    <property type="protein sequence ID" value="BBM49709.1"/>
    <property type="molecule type" value="Genomic_DNA"/>
</dbReference>
<dbReference type="RefSeq" id="WP_146964221.1">
    <property type="nucleotide sequence ID" value="NZ_AP019835.1"/>
</dbReference>
<dbReference type="AlphaFoldDB" id="A0A510KDF3"/>
<name>A0A510KDF3_9FUSO</name>
<accession>A0A510KDF3</accession>
<proteinExistence type="predicted"/>
<organism evidence="1 2">
    <name type="scientific">Leptotrichia wadei</name>
    <dbReference type="NCBI Taxonomy" id="157687"/>
    <lineage>
        <taxon>Bacteria</taxon>
        <taxon>Fusobacteriati</taxon>
        <taxon>Fusobacteriota</taxon>
        <taxon>Fusobacteriia</taxon>
        <taxon>Fusobacteriales</taxon>
        <taxon>Leptotrichiaceae</taxon>
        <taxon>Leptotrichia</taxon>
    </lineage>
</organism>
<reference evidence="1 2" key="1">
    <citation type="submission" date="2019-07" db="EMBL/GenBank/DDBJ databases">
        <title>Complete Genome Sequence of Leptotrichia wadei Strain JMUB3934.</title>
        <authorList>
            <person name="Watanabe S."/>
            <person name="Cui L."/>
        </authorList>
    </citation>
    <scope>NUCLEOTIDE SEQUENCE [LARGE SCALE GENOMIC DNA]</scope>
    <source>
        <strain evidence="1 2">JMUB3934</strain>
    </source>
</reference>
<evidence type="ECO:0000313" key="2">
    <source>
        <dbReference type="Proteomes" id="UP000321501"/>
    </source>
</evidence>
<dbReference type="Gene3D" id="2.40.300.10">
    <property type="entry name" value="Head decoration protein D"/>
    <property type="match status" value="1"/>
</dbReference>
<evidence type="ECO:0000313" key="1">
    <source>
        <dbReference type="EMBL" id="BBM49709.1"/>
    </source>
</evidence>
<sequence length="109" mass="11974">MKYDYTNESDHLIVGKKELVVAELILQVGKTVKRGDIVDKDGAIITDTGKVFGIVTRDADATGATTKTTVYTEGEFNIEKVNFGTATKEKVIELCSDRNIYLRTLGGKE</sequence>
<protein>
    <submittedName>
        <fullName evidence="1">Uncharacterized protein</fullName>
    </submittedName>
</protein>